<keyword evidence="8 11" id="KW-0472">Membrane</keyword>
<evidence type="ECO:0000256" key="11">
    <source>
        <dbReference type="SAM" id="Phobius"/>
    </source>
</evidence>
<reference evidence="12 13" key="1">
    <citation type="submission" date="2019-03" db="EMBL/GenBank/DDBJ databases">
        <title>Sequencing 23 genomes of Wallemia ichthyophaga.</title>
        <authorList>
            <person name="Gostincar C."/>
        </authorList>
    </citation>
    <scope>NUCLEOTIDE SEQUENCE [LARGE SCALE GENOMIC DNA]</scope>
    <source>
        <strain evidence="12 13">EXF-8621</strain>
    </source>
</reference>
<dbReference type="InterPro" id="IPR009445">
    <property type="entry name" value="TMEM85/Emc4"/>
</dbReference>
<evidence type="ECO:0000256" key="7">
    <source>
        <dbReference type="ARBA" id="ARBA00022989"/>
    </source>
</evidence>
<evidence type="ECO:0000256" key="2">
    <source>
        <dbReference type="ARBA" id="ARBA00007141"/>
    </source>
</evidence>
<evidence type="ECO:0000313" key="13">
    <source>
        <dbReference type="Proteomes" id="UP000306954"/>
    </source>
</evidence>
<keyword evidence="7 11" id="KW-1133">Transmembrane helix</keyword>
<dbReference type="UniPathway" id="UPA00768"/>
<sequence>MVKAATRRPPSTSKPESKSHWKYLVLATLVGLSYLIVSVLEGMLDKFYIFTPAQLHDVATLSLSRHNDTRGVIDDIIAQLHTAYPGRTINSKEEWVFNNAGGAMGSMHIIHASVTEYLIIFGTALGTEGHTGRHTADDYFSILEGEQWAYEADKFTKEVYPRGSVHHLKRGTVKQYRMPDTCWAMEYARGWIPLMLPFGYADTFFSTLDLHTLWRTSFITGREIIGNLLHAEQSKSDPPGYIPNQPIKKRRNNNQVSLEQTNEANKKSLELRSIKHNKAWETAIAPGKALFTTAVMMYMSGSGIQIFSISIVFMTIWNALKGFTKVESTFRPFQINQTIPHATFISNEQLDFTPQKLAFIACQIVALGLGLYKADTMGLLPSRSSDWIEFWSETPLTAMSPGSVSPLY</sequence>
<evidence type="ECO:0000256" key="4">
    <source>
        <dbReference type="ARBA" id="ARBA00020820"/>
    </source>
</evidence>
<dbReference type="InterPro" id="IPR006716">
    <property type="entry name" value="ERG2_sigma1_rcpt-like"/>
</dbReference>
<evidence type="ECO:0000256" key="6">
    <source>
        <dbReference type="ARBA" id="ARBA00022824"/>
    </source>
</evidence>
<name>A0A4T0IH53_WALIC</name>
<comment type="caution">
    <text evidence="12">The sequence shown here is derived from an EMBL/GenBank/DDBJ whole genome shotgun (WGS) entry which is preliminary data.</text>
</comment>
<dbReference type="PANTHER" id="PTHR10868">
    <property type="entry name" value="SIGMA 1-TYPE OPIOID RECEPTOR-RELATED"/>
    <property type="match status" value="1"/>
</dbReference>
<feature type="region of interest" description="Disordered" evidence="10">
    <location>
        <begin position="234"/>
        <end position="255"/>
    </location>
</feature>
<organism evidence="12 13">
    <name type="scientific">Wallemia ichthyophaga</name>
    <dbReference type="NCBI Taxonomy" id="245174"/>
    <lineage>
        <taxon>Eukaryota</taxon>
        <taxon>Fungi</taxon>
        <taxon>Dikarya</taxon>
        <taxon>Basidiomycota</taxon>
        <taxon>Wallemiomycotina</taxon>
        <taxon>Wallemiomycetes</taxon>
        <taxon>Wallemiales</taxon>
        <taxon>Wallemiaceae</taxon>
        <taxon>Wallemia</taxon>
    </lineage>
</organism>
<dbReference type="Pfam" id="PF04622">
    <property type="entry name" value="ERG2_Sigma1R"/>
    <property type="match status" value="1"/>
</dbReference>
<dbReference type="Pfam" id="PF06417">
    <property type="entry name" value="EMC4"/>
    <property type="match status" value="1"/>
</dbReference>
<evidence type="ECO:0000256" key="5">
    <source>
        <dbReference type="ARBA" id="ARBA00022692"/>
    </source>
</evidence>
<keyword evidence="6" id="KW-0256">Endoplasmic reticulum</keyword>
<evidence type="ECO:0000256" key="1">
    <source>
        <dbReference type="ARBA" id="ARBA00004477"/>
    </source>
</evidence>
<evidence type="ECO:0000313" key="12">
    <source>
        <dbReference type="EMBL" id="TIB16694.1"/>
    </source>
</evidence>
<evidence type="ECO:0000256" key="8">
    <source>
        <dbReference type="ARBA" id="ARBA00023136"/>
    </source>
</evidence>
<evidence type="ECO:0000256" key="3">
    <source>
        <dbReference type="ARBA" id="ARBA00007715"/>
    </source>
</evidence>
<dbReference type="GO" id="GO:0005789">
    <property type="term" value="C:endoplasmic reticulum membrane"/>
    <property type="evidence" value="ECO:0007669"/>
    <property type="project" value="UniProtKB-SubCell"/>
</dbReference>
<comment type="pathway">
    <text evidence="9">Steroid metabolism; ergosterol biosynthesis.</text>
</comment>
<dbReference type="AlphaFoldDB" id="A0A4T0IH53"/>
<comment type="similarity">
    <text evidence="3">Belongs to the EMC4 family.</text>
</comment>
<gene>
    <name evidence="12" type="ORF">E3P90_00428</name>
</gene>
<feature type="transmembrane region" description="Helical" evidence="11">
    <location>
        <begin position="298"/>
        <end position="320"/>
    </location>
</feature>
<dbReference type="PANTHER" id="PTHR10868:SF1">
    <property type="entry name" value="SIGMA NON-OPIOID INTRACELLULAR RECEPTOR 1"/>
    <property type="match status" value="1"/>
</dbReference>
<comment type="similarity">
    <text evidence="2">Belongs to the ERG2 family.</text>
</comment>
<dbReference type="Proteomes" id="UP000306954">
    <property type="component" value="Unassembled WGS sequence"/>
</dbReference>
<comment type="subcellular location">
    <subcellularLocation>
        <location evidence="1">Endoplasmic reticulum membrane</location>
        <topology evidence="1">Multi-pass membrane protein</topology>
    </subcellularLocation>
</comment>
<accession>A0A4T0IH53</accession>
<proteinExistence type="inferred from homology"/>
<feature type="transmembrane region" description="Helical" evidence="11">
    <location>
        <begin position="20"/>
        <end position="40"/>
    </location>
</feature>
<protein>
    <recommendedName>
        <fullName evidence="4">ER membrane protein complex subunit 4</fullName>
    </recommendedName>
</protein>
<dbReference type="EMBL" id="SPOF01000003">
    <property type="protein sequence ID" value="TIB16694.1"/>
    <property type="molecule type" value="Genomic_DNA"/>
</dbReference>
<evidence type="ECO:0000256" key="10">
    <source>
        <dbReference type="SAM" id="MobiDB-lite"/>
    </source>
</evidence>
<dbReference type="GO" id="GO:0006696">
    <property type="term" value="P:ergosterol biosynthetic process"/>
    <property type="evidence" value="ECO:0007669"/>
    <property type="project" value="TreeGrafter"/>
</dbReference>
<keyword evidence="5 11" id="KW-0812">Transmembrane</keyword>
<evidence type="ECO:0000256" key="9">
    <source>
        <dbReference type="ARBA" id="ARBA00029435"/>
    </source>
</evidence>